<evidence type="ECO:0000259" key="2">
    <source>
        <dbReference type="Pfam" id="PF14403"/>
    </source>
</evidence>
<comment type="caution">
    <text evidence="3">The sequence shown here is derived from an EMBL/GenBank/DDBJ whole genome shotgun (WGS) entry which is preliminary data.</text>
</comment>
<name>A0A850PA29_9PROT</name>
<dbReference type="InterPro" id="IPR007296">
    <property type="entry name" value="DUF403"/>
</dbReference>
<accession>A0A850PA29</accession>
<gene>
    <name evidence="3" type="ORF">HUK82_02305</name>
</gene>
<keyword evidence="4" id="KW-1185">Reference proteome</keyword>
<sequence length="798" mass="86280">MSVTLPFDEMVDGIGGVRPYWRALLASINELGAAELSERAARLALPGGVACDPVPLLLDRGTFADLERGLLERADLLDACLADVYGQRTLLAAGIIAPSLLFGSSGFVRMGQFGDEGGRLLRAFAVDLVRGPEGQWRVVAQKAARLDMIGTMVDARRQMEPAVGELFSSYDLERPGAAFENWGDDLRRACASSGRAPRLAVLSRPRGSGWREDDLTLARRLDALLVETRDLTVRDATLWLKTVRGLRPVDGLLSQADIALLDPMEFADGIGDGIAGLMEAARAGTVHLLNDPRAALIEMPWLGACTDGIARHVGIGTLRLPDIAQHLVIGDEDCIAPWGASRWFRAALDRRAVAVRAEAEPAGPCVAYPAPVFSTVPSVAAGSLEPRPFVLRMFVVHDGGDWRVLPGGVARTPDAGGFYDAPCRLLRDVWVEAEDATRIMGPADRQGVTQLAMRGEGDLPSRAADDLFWLGRYVEQFETGIRVVAMIGARLARARPSPRERAELDVLFAVLAAWYPRLVWPGEGAGMGLLRNALAPLFADDERPAQLLGRLRSLADDLRDRLSVELFDTIDEETRALRIEAARLGPDLREGREMALLAFCRHALRFCAMFAGLTSENMVRLGARQFLDLGRRIERGAGLCLLTGALGNTLVGGGAARWHDGARLAVELFDSTLTYRARYGVEIVPATALALLFGDEGNPRSLLFQARAIEATLWSLEGDMDPGASLAAEGRVLLDHVAALADPDVTPVLADLSPRLEAVRGELFALSRKIMRRYFVVLAPHSLDSFGDGDTSESEGGA</sequence>
<dbReference type="PANTHER" id="PTHR34595:SF7">
    <property type="entry name" value="SLL1039 PROTEIN"/>
    <property type="match status" value="1"/>
</dbReference>
<evidence type="ECO:0000313" key="3">
    <source>
        <dbReference type="EMBL" id="NVN39400.1"/>
    </source>
</evidence>
<dbReference type="RefSeq" id="WP_176612416.1">
    <property type="nucleotide sequence ID" value="NZ_JABXXR010000008.1"/>
</dbReference>
<proteinExistence type="predicted"/>
<dbReference type="Gene3D" id="3.40.50.11290">
    <property type="match status" value="1"/>
</dbReference>
<dbReference type="PANTHER" id="PTHR34595">
    <property type="entry name" value="BLR5612 PROTEIN"/>
    <property type="match status" value="1"/>
</dbReference>
<evidence type="ECO:0000259" key="1">
    <source>
        <dbReference type="Pfam" id="PF04168"/>
    </source>
</evidence>
<dbReference type="EMBL" id="JABXXR010000008">
    <property type="protein sequence ID" value="NVN39400.1"/>
    <property type="molecule type" value="Genomic_DNA"/>
</dbReference>
<dbReference type="InterPro" id="IPR025841">
    <property type="entry name" value="CP_ATPgrasp_2"/>
</dbReference>
<dbReference type="Pfam" id="PF14403">
    <property type="entry name" value="CP_ATPgrasp_2"/>
    <property type="match status" value="1"/>
</dbReference>
<reference evidence="3 4" key="1">
    <citation type="submission" date="2020-06" db="EMBL/GenBank/DDBJ databases">
        <title>Description of novel acetic acid bacteria.</title>
        <authorList>
            <person name="Sombolestani A."/>
        </authorList>
    </citation>
    <scope>NUCLEOTIDE SEQUENCE [LARGE SCALE GENOMIC DNA]</scope>
    <source>
        <strain evidence="3 4">LMG 27010</strain>
    </source>
</reference>
<protein>
    <submittedName>
        <fullName evidence="3">Circularly permuted type 2 ATP-grasp protein</fullName>
    </submittedName>
</protein>
<dbReference type="Pfam" id="PF04168">
    <property type="entry name" value="Alpha-E"/>
    <property type="match status" value="1"/>
</dbReference>
<dbReference type="InterPro" id="IPR051680">
    <property type="entry name" value="ATP-dep_Glu-Cys_Ligase-2"/>
</dbReference>
<organism evidence="3 4">
    <name type="scientific">Ameyamaea chiangmaiensis</name>
    <dbReference type="NCBI Taxonomy" id="442969"/>
    <lineage>
        <taxon>Bacteria</taxon>
        <taxon>Pseudomonadati</taxon>
        <taxon>Pseudomonadota</taxon>
        <taxon>Alphaproteobacteria</taxon>
        <taxon>Acetobacterales</taxon>
        <taxon>Acetobacteraceae</taxon>
        <taxon>Ameyamaea</taxon>
    </lineage>
</organism>
<feature type="domain" description="DUF403" evidence="1">
    <location>
        <begin position="459"/>
        <end position="775"/>
    </location>
</feature>
<dbReference type="AlphaFoldDB" id="A0A850PA29"/>
<feature type="domain" description="Circularly permuted ATP-grasp type 2" evidence="2">
    <location>
        <begin position="55"/>
        <end position="328"/>
    </location>
</feature>
<dbReference type="Proteomes" id="UP000585665">
    <property type="component" value="Unassembled WGS sequence"/>
</dbReference>
<evidence type="ECO:0000313" key="4">
    <source>
        <dbReference type="Proteomes" id="UP000585665"/>
    </source>
</evidence>